<sequence length="347" mass="36595">MQRDTARGRKPVVSLRGPAELLAAVPGLLGYVPEESVVLIAVGPAGRHVTQCVRCDIPPPSQVSVTADQLAAATAEARPSFVDVVVVGGGSLGPRGSPPRRDVAEAIRCSFGVRGVAQPGAFWVSKLAAGQRWQSYDHPEVGGELPDPAGSLLSAELAGLGHVTFGSRSEMVALFRPDAEETLRRRSELIDQRIGKLAEWTPEVGARDVVRAVRLSAEPDMSLSDEDVADLAIALSDARIRDACLAMAVPPNSSLAHQAARLWQFLARALPAPERAEAACLAAYAAYQGGDGTLARIALDTALAANPGHVLAGLLDHALQRGFHPHRLRALAEHDEMGLCARLRAAS</sequence>
<protein>
    <submittedName>
        <fullName evidence="1">DUF4192 domain-containing protein</fullName>
    </submittedName>
</protein>
<organism evidence="1">
    <name type="scientific">Thermocrispum agreste</name>
    <dbReference type="NCBI Taxonomy" id="37925"/>
    <lineage>
        <taxon>Bacteria</taxon>
        <taxon>Bacillati</taxon>
        <taxon>Actinomycetota</taxon>
        <taxon>Actinomycetes</taxon>
        <taxon>Pseudonocardiales</taxon>
        <taxon>Pseudonocardiaceae</taxon>
        <taxon>Thermocrispum</taxon>
    </lineage>
</organism>
<name>A0A2W4LQ09_9PSEU</name>
<dbReference type="Pfam" id="PF13830">
    <property type="entry name" value="DUF4192"/>
    <property type="match status" value="1"/>
</dbReference>
<dbReference type="InterPro" id="IPR025447">
    <property type="entry name" value="DUF4192"/>
</dbReference>
<reference evidence="1" key="1">
    <citation type="submission" date="2018-05" db="EMBL/GenBank/DDBJ databases">
        <authorList>
            <person name="Lanie J.A."/>
            <person name="Ng W.-L."/>
            <person name="Kazmierczak K.M."/>
            <person name="Andrzejewski T.M."/>
            <person name="Davidsen T.M."/>
            <person name="Wayne K.J."/>
            <person name="Tettelin H."/>
            <person name="Glass J.I."/>
            <person name="Rusch D."/>
            <person name="Podicherti R."/>
            <person name="Tsui H.-C.T."/>
            <person name="Winkler M.E."/>
        </authorList>
    </citation>
    <scope>NUCLEOTIDE SEQUENCE</scope>
    <source>
        <strain evidence="1">ZC4RG45</strain>
    </source>
</reference>
<comment type="caution">
    <text evidence="1">The sequence shown here is derived from an EMBL/GenBank/DDBJ whole genome shotgun (WGS) entry which is preliminary data.</text>
</comment>
<proteinExistence type="predicted"/>
<gene>
    <name evidence="1" type="ORF">DIU77_08855</name>
</gene>
<accession>A0A2W4LQ09</accession>
<evidence type="ECO:0000313" key="1">
    <source>
        <dbReference type="EMBL" id="PZM97746.1"/>
    </source>
</evidence>
<dbReference type="AlphaFoldDB" id="A0A2W4LQ09"/>
<dbReference type="EMBL" id="QGUI01000291">
    <property type="protein sequence ID" value="PZM97746.1"/>
    <property type="molecule type" value="Genomic_DNA"/>
</dbReference>
<dbReference type="STRING" id="1111738.GCA_000427905_00779"/>